<dbReference type="KEGG" id="bco:Bcell_1299"/>
<evidence type="ECO:0000313" key="2">
    <source>
        <dbReference type="EMBL" id="ADU29564.1"/>
    </source>
</evidence>
<feature type="compositionally biased region" description="Basic and acidic residues" evidence="1">
    <location>
        <begin position="1"/>
        <end position="12"/>
    </location>
</feature>
<feature type="compositionally biased region" description="Basic residues" evidence="1">
    <location>
        <begin position="43"/>
        <end position="56"/>
    </location>
</feature>
<evidence type="ECO:0000256" key="1">
    <source>
        <dbReference type="SAM" id="MobiDB-lite"/>
    </source>
</evidence>
<dbReference type="AlphaFoldDB" id="E6TSQ6"/>
<sequence length="56" mass="6313">MAKRSGKTDAQQKNKQGFDASKTDSEFSKELGAVAANREHKEKAKKKRQLRNGHNQ</sequence>
<dbReference type="Proteomes" id="UP000001401">
    <property type="component" value="Chromosome"/>
</dbReference>
<dbReference type="EMBL" id="CP002394">
    <property type="protein sequence ID" value="ADU29564.1"/>
    <property type="molecule type" value="Genomic_DNA"/>
</dbReference>
<dbReference type="STRING" id="649639.Bcell_1299"/>
<name>E6TSQ6_EVAC2</name>
<gene>
    <name evidence="2" type="ordered locus">Bcell_1299</name>
</gene>
<keyword evidence="3" id="KW-1185">Reference proteome</keyword>
<dbReference type="HOGENOM" id="CLU_2937284_0_0_9"/>
<reference evidence="2" key="1">
    <citation type="submission" date="2010-12" db="EMBL/GenBank/DDBJ databases">
        <title>Complete sequence of Bacillus cellulosilyticus DSM 2522.</title>
        <authorList>
            <consortium name="US DOE Joint Genome Institute"/>
            <person name="Lucas S."/>
            <person name="Copeland A."/>
            <person name="Lapidus A."/>
            <person name="Cheng J.-F."/>
            <person name="Bruce D."/>
            <person name="Goodwin L."/>
            <person name="Pitluck S."/>
            <person name="Chertkov O."/>
            <person name="Detter J.C."/>
            <person name="Han C."/>
            <person name="Tapia R."/>
            <person name="Land M."/>
            <person name="Hauser L."/>
            <person name="Jeffries C."/>
            <person name="Kyrpides N."/>
            <person name="Ivanova N."/>
            <person name="Mikhailova N."/>
            <person name="Brumm P."/>
            <person name="Mead D."/>
            <person name="Woyke T."/>
        </authorList>
    </citation>
    <scope>NUCLEOTIDE SEQUENCE [LARGE SCALE GENOMIC DNA]</scope>
    <source>
        <strain evidence="2">DSM 2522</strain>
    </source>
</reference>
<protein>
    <submittedName>
        <fullName evidence="2">Uncharacterized protein</fullName>
    </submittedName>
</protein>
<feature type="region of interest" description="Disordered" evidence="1">
    <location>
        <begin position="1"/>
        <end position="56"/>
    </location>
</feature>
<dbReference type="RefSeq" id="WP_013487903.1">
    <property type="nucleotide sequence ID" value="NC_014829.1"/>
</dbReference>
<accession>E6TSQ6</accession>
<evidence type="ECO:0000313" key="3">
    <source>
        <dbReference type="Proteomes" id="UP000001401"/>
    </source>
</evidence>
<proteinExistence type="predicted"/>
<dbReference type="eggNOG" id="ENOG5033E8T">
    <property type="taxonomic scope" value="Bacteria"/>
</dbReference>
<organism evidence="2 3">
    <name type="scientific">Evansella cellulosilytica (strain ATCC 21833 / DSM 2522 / FERM P-1141 / JCM 9156 / N-4)</name>
    <name type="common">Bacillus cellulosilyticus</name>
    <dbReference type="NCBI Taxonomy" id="649639"/>
    <lineage>
        <taxon>Bacteria</taxon>
        <taxon>Bacillati</taxon>
        <taxon>Bacillota</taxon>
        <taxon>Bacilli</taxon>
        <taxon>Bacillales</taxon>
        <taxon>Bacillaceae</taxon>
        <taxon>Evansella</taxon>
    </lineage>
</organism>